<gene>
    <name evidence="8" type="ORF">H3309_11425</name>
</gene>
<dbReference type="InterPro" id="IPR006027">
    <property type="entry name" value="NusB_RsmB_TIM44"/>
</dbReference>
<dbReference type="SUPFAM" id="SSF48013">
    <property type="entry name" value="NusB-like"/>
    <property type="match status" value="1"/>
</dbReference>
<reference evidence="8 9" key="1">
    <citation type="submission" date="2020-07" db="EMBL/GenBank/DDBJ databases">
        <title>Complete genome sequence for Sandaracinobacter sp. M6.</title>
        <authorList>
            <person name="Tang Y."/>
            <person name="Liu Q."/>
            <person name="Guo Z."/>
            <person name="Lei P."/>
            <person name="Huang B."/>
        </authorList>
    </citation>
    <scope>NUCLEOTIDE SEQUENCE [LARGE SCALE GENOMIC DNA]</scope>
    <source>
        <strain evidence="8 9">M6</strain>
    </source>
</reference>
<feature type="binding site" evidence="6">
    <location>
        <position position="297"/>
    </location>
    <ligand>
        <name>S-adenosyl-L-methionine</name>
        <dbReference type="ChEBI" id="CHEBI:59789"/>
    </ligand>
</feature>
<dbReference type="Proteomes" id="UP000515292">
    <property type="component" value="Chromosome"/>
</dbReference>
<feature type="active site" description="Nucleophile" evidence="6">
    <location>
        <position position="350"/>
    </location>
</feature>
<keyword evidence="5 6" id="KW-0694">RNA-binding</keyword>
<dbReference type="Gene3D" id="3.40.50.150">
    <property type="entry name" value="Vaccinia Virus protein VP39"/>
    <property type="match status" value="1"/>
</dbReference>
<keyword evidence="9" id="KW-1185">Reference proteome</keyword>
<dbReference type="InterPro" id="IPR049560">
    <property type="entry name" value="MeTrfase_RsmB-F_NOP2_cat"/>
</dbReference>
<evidence type="ECO:0000256" key="4">
    <source>
        <dbReference type="ARBA" id="ARBA00022691"/>
    </source>
</evidence>
<dbReference type="GO" id="GO:0001510">
    <property type="term" value="P:RNA methylation"/>
    <property type="evidence" value="ECO:0007669"/>
    <property type="project" value="InterPro"/>
</dbReference>
<dbReference type="Gene3D" id="1.10.940.10">
    <property type="entry name" value="NusB-like"/>
    <property type="match status" value="1"/>
</dbReference>
<dbReference type="Pfam" id="PF01029">
    <property type="entry name" value="NusB"/>
    <property type="match status" value="1"/>
</dbReference>
<dbReference type="PROSITE" id="PS01153">
    <property type="entry name" value="NOL1_NOP2_SUN"/>
    <property type="match status" value="1"/>
</dbReference>
<dbReference type="InterPro" id="IPR001678">
    <property type="entry name" value="MeTrfase_RsmB-F_NOP2_dom"/>
</dbReference>
<feature type="binding site" evidence="6">
    <location>
        <position position="281"/>
    </location>
    <ligand>
        <name>S-adenosyl-L-methionine</name>
        <dbReference type="ChEBI" id="CHEBI:59789"/>
    </ligand>
</feature>
<evidence type="ECO:0000256" key="3">
    <source>
        <dbReference type="ARBA" id="ARBA00022679"/>
    </source>
</evidence>
<dbReference type="AlphaFoldDB" id="A0A7G5IMR0"/>
<dbReference type="GO" id="GO:0003723">
    <property type="term" value="F:RNA binding"/>
    <property type="evidence" value="ECO:0007669"/>
    <property type="project" value="UniProtKB-UniRule"/>
</dbReference>
<organism evidence="8 9">
    <name type="scientific">Sandaracinobacteroides saxicola</name>
    <dbReference type="NCBI Taxonomy" id="2759707"/>
    <lineage>
        <taxon>Bacteria</taxon>
        <taxon>Pseudomonadati</taxon>
        <taxon>Pseudomonadota</taxon>
        <taxon>Alphaproteobacteria</taxon>
        <taxon>Sphingomonadales</taxon>
        <taxon>Sphingosinicellaceae</taxon>
        <taxon>Sandaracinobacteroides</taxon>
    </lineage>
</organism>
<accession>A0A7G5IMR0</accession>
<evidence type="ECO:0000256" key="5">
    <source>
        <dbReference type="ARBA" id="ARBA00022884"/>
    </source>
</evidence>
<evidence type="ECO:0000313" key="8">
    <source>
        <dbReference type="EMBL" id="QMW24652.1"/>
    </source>
</evidence>
<dbReference type="InterPro" id="IPR035926">
    <property type="entry name" value="NusB-like_sf"/>
</dbReference>
<sequence length="410" mass="42864">MAEGDPAGTPARRAAVQLLHAVTVLGKPLDAVLGGALGGLPQGNDRALAHALVGQALRWLVDLDALIDSTTAEVLAPDVRVRQVLRVALVGALRLGTPPHAVIATALPLLAGGPRRLAHGVLSTLFKRRAALPPVPTLPPAWAARWRAQWGEDMVAAASAALAEVPPLDVAVQRATDGLEGVSLLPGHLRLAGTHGVEAIPGYASGDWWVQDVAAQLPVTLLGDVAGMRVLDLCAAPGGKTMQLAARGAHVVALEKEARRVARIEANLARTDLRAEIVVADALEWEPGQAFDAVLLDAPCSASGVFRRHPDLLHLKAMEDLGALLVVQAALRARAAAWLKPGGRMVYAVCSLERAEGEEHAPPPGVVAEPLLTAELPDWVTPAADGTVRVLPGMVEGGADGFFMARWRRG</sequence>
<dbReference type="PANTHER" id="PTHR22807">
    <property type="entry name" value="NOP2 YEAST -RELATED NOL1/NOP2/FMU SUN DOMAIN-CONTAINING"/>
    <property type="match status" value="1"/>
</dbReference>
<dbReference type="KEGG" id="sand:H3309_11425"/>
<dbReference type="PRINTS" id="PR02008">
    <property type="entry name" value="RCMTFAMILY"/>
</dbReference>
<comment type="similarity">
    <text evidence="1 6">Belongs to the class I-like SAM-binding methyltransferase superfamily. RsmB/NOP family.</text>
</comment>
<dbReference type="InterPro" id="IPR018314">
    <property type="entry name" value="RsmB/NOL1/NOP2-like_CS"/>
</dbReference>
<dbReference type="RefSeq" id="WP_182298708.1">
    <property type="nucleotide sequence ID" value="NZ_CP059851.1"/>
</dbReference>
<keyword evidence="4 6" id="KW-0949">S-adenosyl-L-methionine</keyword>
<dbReference type="GO" id="GO:0008173">
    <property type="term" value="F:RNA methyltransferase activity"/>
    <property type="evidence" value="ECO:0007669"/>
    <property type="project" value="InterPro"/>
</dbReference>
<name>A0A7G5IMR0_9SPHN</name>
<keyword evidence="3 6" id="KW-0808">Transferase</keyword>
<dbReference type="GO" id="GO:0006355">
    <property type="term" value="P:regulation of DNA-templated transcription"/>
    <property type="evidence" value="ECO:0007669"/>
    <property type="project" value="InterPro"/>
</dbReference>
<feature type="binding site" evidence="6">
    <location>
        <begin position="234"/>
        <end position="240"/>
    </location>
    <ligand>
        <name>S-adenosyl-L-methionine</name>
        <dbReference type="ChEBI" id="CHEBI:59789"/>
    </ligand>
</feature>
<protein>
    <submittedName>
        <fullName evidence="8">Methyltransferase domain-containing protein</fullName>
    </submittedName>
</protein>
<keyword evidence="2 6" id="KW-0489">Methyltransferase</keyword>
<dbReference type="SUPFAM" id="SSF53335">
    <property type="entry name" value="S-adenosyl-L-methionine-dependent methyltransferases"/>
    <property type="match status" value="1"/>
</dbReference>
<feature type="binding site" evidence="6">
    <location>
        <position position="255"/>
    </location>
    <ligand>
        <name>S-adenosyl-L-methionine</name>
        <dbReference type="ChEBI" id="CHEBI:59789"/>
    </ligand>
</feature>
<dbReference type="EMBL" id="CP059851">
    <property type="protein sequence ID" value="QMW24652.1"/>
    <property type="molecule type" value="Genomic_DNA"/>
</dbReference>
<dbReference type="InterPro" id="IPR023267">
    <property type="entry name" value="RCMT"/>
</dbReference>
<evidence type="ECO:0000256" key="2">
    <source>
        <dbReference type="ARBA" id="ARBA00022603"/>
    </source>
</evidence>
<dbReference type="Pfam" id="PF01189">
    <property type="entry name" value="Methyltr_RsmB-F"/>
    <property type="match status" value="1"/>
</dbReference>
<dbReference type="CDD" id="cd02440">
    <property type="entry name" value="AdoMet_MTases"/>
    <property type="match status" value="1"/>
</dbReference>
<proteinExistence type="inferred from homology"/>
<dbReference type="PROSITE" id="PS51686">
    <property type="entry name" value="SAM_MT_RSMB_NOP"/>
    <property type="match status" value="1"/>
</dbReference>
<evidence type="ECO:0000256" key="6">
    <source>
        <dbReference type="PROSITE-ProRule" id="PRU01023"/>
    </source>
</evidence>
<dbReference type="InterPro" id="IPR029063">
    <property type="entry name" value="SAM-dependent_MTases_sf"/>
</dbReference>
<feature type="domain" description="SAM-dependent MTase RsmB/NOP-type" evidence="7">
    <location>
        <begin position="141"/>
        <end position="410"/>
    </location>
</feature>
<dbReference type="PANTHER" id="PTHR22807:SF61">
    <property type="entry name" value="NOL1_NOP2_SUN FAMILY PROTEIN _ ANTITERMINATION NUSB DOMAIN-CONTAINING PROTEIN"/>
    <property type="match status" value="1"/>
</dbReference>
<evidence type="ECO:0000256" key="1">
    <source>
        <dbReference type="ARBA" id="ARBA00007494"/>
    </source>
</evidence>
<evidence type="ECO:0000313" key="9">
    <source>
        <dbReference type="Proteomes" id="UP000515292"/>
    </source>
</evidence>
<evidence type="ECO:0000259" key="7">
    <source>
        <dbReference type="PROSITE" id="PS51686"/>
    </source>
</evidence>